<dbReference type="PROSITE" id="PS50111">
    <property type="entry name" value="CHEMOTAXIS_TRANSDUC_2"/>
    <property type="match status" value="1"/>
</dbReference>
<dbReference type="InterPro" id="IPR004089">
    <property type="entry name" value="MCPsignal_dom"/>
</dbReference>
<dbReference type="RefSeq" id="WP_084150438.1">
    <property type="nucleotide sequence ID" value="NZ_JAXOJX010000001.1"/>
</dbReference>
<gene>
    <name evidence="6" type="ORF">SM757_00850</name>
</gene>
<keyword evidence="1" id="KW-0488">Methylation</keyword>
<comment type="similarity">
    <text evidence="2">Belongs to the methyl-accepting chemotaxis (MCP) protein family.</text>
</comment>
<evidence type="ECO:0000313" key="7">
    <source>
        <dbReference type="Proteomes" id="UP001293718"/>
    </source>
</evidence>
<dbReference type="SMART" id="SM00304">
    <property type="entry name" value="HAMP"/>
    <property type="match status" value="1"/>
</dbReference>
<dbReference type="Proteomes" id="UP001293718">
    <property type="component" value="Unassembled WGS sequence"/>
</dbReference>
<dbReference type="SUPFAM" id="SSF58104">
    <property type="entry name" value="Methyl-accepting chemotaxis protein (MCP) signaling domain"/>
    <property type="match status" value="1"/>
</dbReference>
<dbReference type="Pfam" id="PF00015">
    <property type="entry name" value="MCPsignal"/>
    <property type="match status" value="1"/>
</dbReference>
<evidence type="ECO:0000256" key="3">
    <source>
        <dbReference type="PROSITE-ProRule" id="PRU00284"/>
    </source>
</evidence>
<dbReference type="InterPro" id="IPR004090">
    <property type="entry name" value="Chemotax_Me-accpt_rcpt"/>
</dbReference>
<organism evidence="6 7">
    <name type="scientific">Azohydromonas lata</name>
    <dbReference type="NCBI Taxonomy" id="45677"/>
    <lineage>
        <taxon>Bacteria</taxon>
        <taxon>Pseudomonadati</taxon>
        <taxon>Pseudomonadota</taxon>
        <taxon>Betaproteobacteria</taxon>
        <taxon>Burkholderiales</taxon>
        <taxon>Sphaerotilaceae</taxon>
        <taxon>Azohydromonas</taxon>
    </lineage>
</organism>
<dbReference type="CDD" id="cd06225">
    <property type="entry name" value="HAMP"/>
    <property type="match status" value="1"/>
</dbReference>
<name>A0ABU5I7N6_9BURK</name>
<dbReference type="InterPro" id="IPR003660">
    <property type="entry name" value="HAMP_dom"/>
</dbReference>
<evidence type="ECO:0000256" key="1">
    <source>
        <dbReference type="ARBA" id="ARBA00022481"/>
    </source>
</evidence>
<evidence type="ECO:0000256" key="2">
    <source>
        <dbReference type="ARBA" id="ARBA00029447"/>
    </source>
</evidence>
<dbReference type="Gene3D" id="6.10.340.10">
    <property type="match status" value="1"/>
</dbReference>
<feature type="domain" description="Methyl-accepting transducer" evidence="4">
    <location>
        <begin position="300"/>
        <end position="529"/>
    </location>
</feature>
<dbReference type="Gene3D" id="1.10.287.950">
    <property type="entry name" value="Methyl-accepting chemotaxis protein"/>
    <property type="match status" value="1"/>
</dbReference>
<dbReference type="SMART" id="SM00283">
    <property type="entry name" value="MA"/>
    <property type="match status" value="1"/>
</dbReference>
<reference evidence="6 7" key="1">
    <citation type="submission" date="2023-11" db="EMBL/GenBank/DDBJ databases">
        <title>Draft genome of Azohydromonas lata strain H1 (DSM1123), a polyhydroxyalkanoate producer.</title>
        <authorList>
            <person name="Traversa D."/>
            <person name="D'Addabbo P."/>
            <person name="Pazzani C."/>
            <person name="Manzari C."/>
            <person name="Chiara M."/>
            <person name="Scrascia M."/>
        </authorList>
    </citation>
    <scope>NUCLEOTIDE SEQUENCE [LARGE SCALE GENOMIC DNA]</scope>
    <source>
        <strain evidence="6 7">H1</strain>
        <plasmid evidence="6">unnamed</plasmid>
    </source>
</reference>
<evidence type="ECO:0000259" key="5">
    <source>
        <dbReference type="PROSITE" id="PS50885"/>
    </source>
</evidence>
<accession>A0ABU5I7N6</accession>
<feature type="domain" description="HAMP" evidence="5">
    <location>
        <begin position="243"/>
        <end position="295"/>
    </location>
</feature>
<protein>
    <submittedName>
        <fullName evidence="6">Methyl-accepting chemotaxis protein</fullName>
    </submittedName>
</protein>
<keyword evidence="3" id="KW-0807">Transducer</keyword>
<dbReference type="PANTHER" id="PTHR43531:SF14">
    <property type="entry name" value="METHYL-ACCEPTING CHEMOTAXIS PROTEIN I-RELATED"/>
    <property type="match status" value="1"/>
</dbReference>
<keyword evidence="6" id="KW-0614">Plasmid</keyword>
<sequence length="609" mass="63318">MPYSSSFVRSPGRRSSLQNLLGNMTIGRRLALAFGTVLALFAGTTGFSVFQTGRLQQDMGATMRSSTELIAAAEQMRAQINESYMSGLLVMLSTQSEEISFHAGRIEKQIAAYAAAKGRLMELTHEGNDIAGMLEALKPLTESEGAMGLMRQALSARISDGARAGDADVPLDEAQVATMAFSVKNEVDFWAKSVDGVVAAVRQAGEEAQARTEAAVALSRRIQLLAAGAGLAISVLAAWLIARSVSVPLRRAVAVAEEVAQGNLSQPIETSLRDETGALLAALGRMQASLREVVGAVRDTAHTIEVASTEVASSSQDLSARTENAAANLQRTAGSMSQLAGAVQQTATSAHMANDVAGSAAATAQHGGRVVADVVASMEQIALQSRRISEIIGVIDGIAFQTNILALNAAVEAARAGEQGRGFAVVAAEVRNLAQRSALAAKDIKQLIGSSVDQVNSSSQLVQKAGQTMTTLVGSVQQVSHMISQITDAAGAQSSGIGEVHAAMTDLEQMTQQNAAMVEQSAAAAASLQAQAQRLSQMVATFKLHAGDDAEYASIEVSDRPRAVSIHSNAVRHRYAVERNPMAQAPADSSVTGSHGAGADVGTTFLGQA</sequence>
<dbReference type="Pfam" id="PF00672">
    <property type="entry name" value="HAMP"/>
    <property type="match status" value="1"/>
</dbReference>
<proteinExistence type="inferred from homology"/>
<dbReference type="InterPro" id="IPR051310">
    <property type="entry name" value="MCP_chemotaxis"/>
</dbReference>
<dbReference type="PRINTS" id="PR00260">
    <property type="entry name" value="CHEMTRNSDUCR"/>
</dbReference>
<dbReference type="EMBL" id="JAXOJX010000001">
    <property type="protein sequence ID" value="MDZ5455111.1"/>
    <property type="molecule type" value="Genomic_DNA"/>
</dbReference>
<evidence type="ECO:0000259" key="4">
    <source>
        <dbReference type="PROSITE" id="PS50111"/>
    </source>
</evidence>
<evidence type="ECO:0000313" key="6">
    <source>
        <dbReference type="EMBL" id="MDZ5455111.1"/>
    </source>
</evidence>
<keyword evidence="7" id="KW-1185">Reference proteome</keyword>
<dbReference type="CDD" id="cd11386">
    <property type="entry name" value="MCP_signal"/>
    <property type="match status" value="1"/>
</dbReference>
<dbReference type="PANTHER" id="PTHR43531">
    <property type="entry name" value="PROTEIN ICFG"/>
    <property type="match status" value="1"/>
</dbReference>
<comment type="caution">
    <text evidence="6">The sequence shown here is derived from an EMBL/GenBank/DDBJ whole genome shotgun (WGS) entry which is preliminary data.</text>
</comment>
<dbReference type="PROSITE" id="PS50885">
    <property type="entry name" value="HAMP"/>
    <property type="match status" value="1"/>
</dbReference>
<geneLocation type="plasmid" evidence="6">
    <name>unnamed</name>
</geneLocation>